<accession>A0A662DJV6</accession>
<feature type="domain" description="6-hydroxymethylpterin diphosphokinase MptE-like" evidence="1">
    <location>
        <begin position="216"/>
        <end position="386"/>
    </location>
</feature>
<proteinExistence type="predicted"/>
<dbReference type="PANTHER" id="PTHR41786">
    <property type="entry name" value="MOTILITY ACCESSORY FACTOR MAF"/>
    <property type="match status" value="1"/>
</dbReference>
<dbReference type="PANTHER" id="PTHR41786:SF1">
    <property type="entry name" value="6-HYDROXYMETHYLPTERIN DIPHOSPHOKINASE MPTE-LIKE DOMAIN-CONTAINING PROTEIN"/>
    <property type="match status" value="1"/>
</dbReference>
<sequence>MNRNFLKENRNGFYLKNLSLLKKKGKVCLVEKLEKIKFPQNVEILETKVGVPTLRVKKNTGQTILLHSAYDPFKEAKNFIEGYNLEDTLFLIILGFGLGYHVKEILKTCPWLRLIAVIEPQVSLFKLAINLLDLSSVLSSSKIKLILEDDPVRIKGEILPLAEVFLTGKTSIICHNPYFYLLGKEAFKIKKSINDAIFWSRTNLVTNIGRGETFQKNILTNIPHIINNPGIKNLFGKFKKRPAICVAAGPSLNKNVHLLREAKNKALIICVDAALRTMLEHGIEPDIVVSIDYGKGTRSLFEGVMEKTGNLFLAADPEVYPDVLSDFKGKKFIINIHKPLCQWLNGFMEDKGFLEKGASVAHAAFSLAKASGADPIVLVGQDLCYPGGVTHAEGAVHRKKVAIGIDKKTGKKYLLSKDKDGRWKGRDLIMVKDIYGRDVPTSPDMYSYLVYFERLISLTEAKCIDATEGGVRISGTELMSLREVIDRYCREELGVRKILEEAAKAKEKVDLGKLKDEVGKVITELKKINFYAGQGQKVIKKLYREIKRNSNRQKIEALAEESNQLKDEIVKVRPYLRSFLEQEMYSYLYLAQRKTNLRLDKFSRRKRLINQIEKVGIFYDGVKQASEKLICDFQTALNNLILIG</sequence>
<dbReference type="InterPro" id="IPR002826">
    <property type="entry name" value="MptE-like"/>
</dbReference>
<comment type="caution">
    <text evidence="2">The sequence shown here is derived from an EMBL/GenBank/DDBJ whole genome shotgun (WGS) entry which is preliminary data.</text>
</comment>
<evidence type="ECO:0000313" key="3">
    <source>
        <dbReference type="Proteomes" id="UP000280417"/>
    </source>
</evidence>
<dbReference type="Pfam" id="PF01973">
    <property type="entry name" value="MptE-like"/>
    <property type="match status" value="1"/>
</dbReference>
<dbReference type="Proteomes" id="UP000280417">
    <property type="component" value="Unassembled WGS sequence"/>
</dbReference>
<dbReference type="AlphaFoldDB" id="A0A662DJV6"/>
<protein>
    <recommendedName>
        <fullName evidence="1">6-hydroxymethylpterin diphosphokinase MptE-like domain-containing protein</fullName>
    </recommendedName>
</protein>
<evidence type="ECO:0000313" key="2">
    <source>
        <dbReference type="EMBL" id="RLE14807.1"/>
    </source>
</evidence>
<organism evidence="2 3">
    <name type="scientific">Aerophobetes bacterium</name>
    <dbReference type="NCBI Taxonomy" id="2030807"/>
    <lineage>
        <taxon>Bacteria</taxon>
        <taxon>Candidatus Aerophobota</taxon>
    </lineage>
</organism>
<evidence type="ECO:0000259" key="1">
    <source>
        <dbReference type="Pfam" id="PF01973"/>
    </source>
</evidence>
<dbReference type="EMBL" id="QMQA01000028">
    <property type="protein sequence ID" value="RLE14807.1"/>
    <property type="molecule type" value="Genomic_DNA"/>
</dbReference>
<gene>
    <name evidence="2" type="ORF">DRJ04_01655</name>
</gene>
<name>A0A662DJV6_UNCAE</name>
<reference evidence="2 3" key="1">
    <citation type="submission" date="2018-06" db="EMBL/GenBank/DDBJ databases">
        <title>Extensive metabolic versatility and redundancy in microbially diverse, dynamic hydrothermal sediments.</title>
        <authorList>
            <person name="Dombrowski N."/>
            <person name="Teske A."/>
            <person name="Baker B.J."/>
        </authorList>
    </citation>
    <scope>NUCLEOTIDE SEQUENCE [LARGE SCALE GENOMIC DNA]</scope>
    <source>
        <strain evidence="2">B3_G15</strain>
    </source>
</reference>